<evidence type="ECO:0000313" key="11">
    <source>
        <dbReference type="EMBL" id="OGZ31688.1"/>
    </source>
</evidence>
<dbReference type="EC" id="3.6.4.-" evidence="9"/>
<dbReference type="InterPro" id="IPR003593">
    <property type="entry name" value="AAA+_ATPase"/>
</dbReference>
<comment type="subunit">
    <text evidence="9">Homohexamer. Forms an RuvA(8)-RuvB(12)-Holliday junction (HJ) complex. HJ DNA is sandwiched between 2 RuvA tetramers; dsDNA enters through RuvA and exits via RuvB. An RuvB hexamer assembles on each DNA strand where it exits the tetramer. Each RuvB hexamer is contacted by two RuvA subunits (via domain III) on 2 adjacent RuvB subunits; this complex drives branch migration. In the full resolvosome a probable DNA-RuvA(4)-RuvB(12)-RuvC(2) complex forms which resolves the HJ.</text>
</comment>
<dbReference type="InterPro" id="IPR004605">
    <property type="entry name" value="DNA_helicase_Holl-junc_RuvB"/>
</dbReference>
<keyword evidence="2 9" id="KW-0547">Nucleotide-binding</keyword>
<dbReference type="Pfam" id="PF17864">
    <property type="entry name" value="AAA_lid_4"/>
    <property type="match status" value="1"/>
</dbReference>
<dbReference type="NCBIfam" id="NF000868">
    <property type="entry name" value="PRK00080.1"/>
    <property type="match status" value="1"/>
</dbReference>
<comment type="similarity">
    <text evidence="9">Belongs to the RuvB family.</text>
</comment>
<feature type="binding site" evidence="9">
    <location>
        <position position="315"/>
    </location>
    <ligand>
        <name>DNA</name>
        <dbReference type="ChEBI" id="CHEBI:16991"/>
    </ligand>
</feature>
<comment type="caution">
    <text evidence="9">Lacks conserved residue(s) required for the propagation of feature annotation.</text>
</comment>
<proteinExistence type="inferred from homology"/>
<keyword evidence="3 9" id="KW-0227">DNA damage</keyword>
<dbReference type="PANTHER" id="PTHR42848:SF1">
    <property type="entry name" value="HOLLIDAY JUNCTION BRANCH MIGRATION COMPLEX SUBUNIT RUVB"/>
    <property type="match status" value="1"/>
</dbReference>
<dbReference type="Gene3D" id="1.10.8.60">
    <property type="match status" value="1"/>
</dbReference>
<evidence type="ECO:0000256" key="9">
    <source>
        <dbReference type="HAMAP-Rule" id="MF_00016"/>
    </source>
</evidence>
<keyword evidence="11" id="KW-0347">Helicase</keyword>
<comment type="catalytic activity">
    <reaction evidence="9">
        <text>ATP + H2O = ADP + phosphate + H(+)</text>
        <dbReference type="Rhea" id="RHEA:13065"/>
        <dbReference type="ChEBI" id="CHEBI:15377"/>
        <dbReference type="ChEBI" id="CHEBI:15378"/>
        <dbReference type="ChEBI" id="CHEBI:30616"/>
        <dbReference type="ChEBI" id="CHEBI:43474"/>
        <dbReference type="ChEBI" id="CHEBI:456216"/>
    </reaction>
</comment>
<dbReference type="InterPro" id="IPR036388">
    <property type="entry name" value="WH-like_DNA-bd_sf"/>
</dbReference>
<dbReference type="Pfam" id="PF05496">
    <property type="entry name" value="RuvB_N"/>
    <property type="match status" value="1"/>
</dbReference>
<dbReference type="STRING" id="1801726.A3H02_01315"/>
<keyword evidence="7 9" id="KW-0233">DNA recombination</keyword>
<dbReference type="Gene3D" id="1.10.10.10">
    <property type="entry name" value="Winged helix-like DNA-binding domain superfamily/Winged helix DNA-binding domain"/>
    <property type="match status" value="1"/>
</dbReference>
<keyword evidence="8 9" id="KW-0234">DNA repair</keyword>
<feature type="binding site" evidence="9">
    <location>
        <position position="218"/>
    </location>
    <ligand>
        <name>ATP</name>
        <dbReference type="ChEBI" id="CHEBI:30616"/>
    </ligand>
</feature>
<dbReference type="GO" id="GO:0006310">
    <property type="term" value="P:DNA recombination"/>
    <property type="evidence" value="ECO:0007669"/>
    <property type="project" value="UniProtKB-UniRule"/>
</dbReference>
<keyword evidence="6 9" id="KW-0238">DNA-binding</keyword>
<evidence type="ECO:0000259" key="10">
    <source>
        <dbReference type="SMART" id="SM00382"/>
    </source>
</evidence>
<reference evidence="11 12" key="1">
    <citation type="journal article" date="2016" name="Nat. Commun.">
        <title>Thousands of microbial genomes shed light on interconnected biogeochemical processes in an aquifer system.</title>
        <authorList>
            <person name="Anantharaman K."/>
            <person name="Brown C.T."/>
            <person name="Hug L.A."/>
            <person name="Sharon I."/>
            <person name="Castelle C.J."/>
            <person name="Probst A.J."/>
            <person name="Thomas B.C."/>
            <person name="Singh A."/>
            <person name="Wilkins M.J."/>
            <person name="Karaoz U."/>
            <person name="Brodie E.L."/>
            <person name="Williams K.H."/>
            <person name="Hubbard S.S."/>
            <person name="Banfield J.F."/>
        </authorList>
    </citation>
    <scope>NUCLEOTIDE SEQUENCE [LARGE SCALE GENOMIC DNA]</scope>
</reference>
<dbReference type="SUPFAM" id="SSF52540">
    <property type="entry name" value="P-loop containing nucleoside triphosphate hydrolases"/>
    <property type="match status" value="1"/>
</dbReference>
<evidence type="ECO:0000256" key="7">
    <source>
        <dbReference type="ARBA" id="ARBA00023172"/>
    </source>
</evidence>
<evidence type="ECO:0000256" key="1">
    <source>
        <dbReference type="ARBA" id="ARBA00022490"/>
    </source>
</evidence>
<dbReference type="GO" id="GO:0009378">
    <property type="term" value="F:four-way junction helicase activity"/>
    <property type="evidence" value="ECO:0007669"/>
    <property type="project" value="InterPro"/>
</dbReference>
<dbReference type="Proteomes" id="UP000176787">
    <property type="component" value="Unassembled WGS sequence"/>
</dbReference>
<organism evidence="11 12">
    <name type="scientific">Candidatus Niyogibacteria bacterium RIFCSPLOWO2_12_FULL_41_13</name>
    <dbReference type="NCBI Taxonomy" id="1801726"/>
    <lineage>
        <taxon>Bacteria</taxon>
        <taxon>Candidatus Niyogiibacteriota</taxon>
    </lineage>
</organism>
<dbReference type="GO" id="GO:0005737">
    <property type="term" value="C:cytoplasm"/>
    <property type="evidence" value="ECO:0007669"/>
    <property type="project" value="UniProtKB-SubCell"/>
</dbReference>
<feature type="domain" description="AAA+ ATPase" evidence="10">
    <location>
        <begin position="50"/>
        <end position="179"/>
    </location>
</feature>
<evidence type="ECO:0000256" key="4">
    <source>
        <dbReference type="ARBA" id="ARBA00022801"/>
    </source>
</evidence>
<dbReference type="SUPFAM" id="SSF46785">
    <property type="entry name" value="Winged helix' DNA-binding domain"/>
    <property type="match status" value="1"/>
</dbReference>
<dbReference type="InterPro" id="IPR027417">
    <property type="entry name" value="P-loop_NTPase"/>
</dbReference>
<feature type="binding site" evidence="9">
    <location>
        <position position="181"/>
    </location>
    <ligand>
        <name>ATP</name>
        <dbReference type="ChEBI" id="CHEBI:30616"/>
    </ligand>
</feature>
<feature type="binding site" evidence="9">
    <location>
        <position position="65"/>
    </location>
    <ligand>
        <name>Mg(2+)</name>
        <dbReference type="ChEBI" id="CHEBI:18420"/>
    </ligand>
</feature>
<dbReference type="GO" id="GO:0048476">
    <property type="term" value="C:Holliday junction resolvase complex"/>
    <property type="evidence" value="ECO:0007669"/>
    <property type="project" value="UniProtKB-UniRule"/>
</dbReference>
<dbReference type="Pfam" id="PF05491">
    <property type="entry name" value="WHD_RuvB"/>
    <property type="match status" value="1"/>
</dbReference>
<comment type="function">
    <text evidence="9">The RuvA-RuvB-RuvC complex processes Holliday junction (HJ) DNA during genetic recombination and DNA repair, while the RuvA-RuvB complex plays an important role in the rescue of blocked DNA replication forks via replication fork reversal (RFR). RuvA specifically binds to HJ cruciform DNA, conferring on it an open structure. The RuvB hexamer acts as an ATP-dependent pump, pulling dsDNA into and through the RuvAB complex. RuvB forms 2 homohexamers on either side of HJ DNA bound by 1 or 2 RuvA tetramers; 4 subunits per hexamer contact DNA at a time. Coordinated motions by a converter formed by DNA-disengaged RuvB subunits stimulates ATP hydrolysis and nucleotide exchange. Immobilization of the converter enables RuvB to convert the ATP-contained energy into a lever motion, pulling 2 nucleotides of DNA out of the RuvA tetramer per ATP hydrolyzed, thus driving DNA branch migration. The RuvB motors rotate together with the DNA substrate, which together with the progressing nucleotide cycle form the mechanistic basis for DNA recombination by continuous HJ branch migration. Branch migration allows RuvC to scan DNA until it finds its consensus sequence, where it cleaves and resolves cruciform DNA.</text>
</comment>
<dbReference type="HAMAP" id="MF_00016">
    <property type="entry name" value="DNA_HJ_migration_RuvB"/>
    <property type="match status" value="1"/>
</dbReference>
<dbReference type="InterPro" id="IPR041445">
    <property type="entry name" value="AAA_lid_4"/>
</dbReference>
<feature type="binding site" evidence="9">
    <location>
        <position position="19"/>
    </location>
    <ligand>
        <name>ATP</name>
        <dbReference type="ChEBI" id="CHEBI:30616"/>
    </ligand>
</feature>
<feature type="region of interest" description="Head domain (RuvB-H)" evidence="9">
    <location>
        <begin position="255"/>
        <end position="335"/>
    </location>
</feature>
<gene>
    <name evidence="9" type="primary">ruvB</name>
    <name evidence="11" type="ORF">A3H02_01315</name>
</gene>
<feature type="binding site" evidence="9">
    <location>
        <position position="170"/>
    </location>
    <ligand>
        <name>ATP</name>
        <dbReference type="ChEBI" id="CHEBI:30616"/>
    </ligand>
</feature>
<feature type="region of interest" description="Large ATPase domain (RuvB-L)" evidence="9">
    <location>
        <begin position="1"/>
        <end position="181"/>
    </location>
</feature>
<feature type="binding site" evidence="9">
    <location>
        <position position="66"/>
    </location>
    <ligand>
        <name>ATP</name>
        <dbReference type="ChEBI" id="CHEBI:30616"/>
    </ligand>
</feature>
<dbReference type="Gene3D" id="3.40.50.300">
    <property type="entry name" value="P-loop containing nucleotide triphosphate hydrolases"/>
    <property type="match status" value="1"/>
</dbReference>
<comment type="domain">
    <text evidence="9">Has 3 domains, the large (RuvB-L) and small ATPase (RuvB-S) domains and the C-terminal head (RuvB-H) domain. The head domain binds DNA, while the ATPase domains jointly bind ATP, ADP or are empty depending on the state of the subunit in the translocation cycle. During a single DNA translocation step the structure of each domain remains the same, but their relative positions change.</text>
</comment>
<accession>A0A1G2F268</accession>
<evidence type="ECO:0000256" key="3">
    <source>
        <dbReference type="ARBA" id="ARBA00022763"/>
    </source>
</evidence>
<dbReference type="GO" id="GO:0006281">
    <property type="term" value="P:DNA repair"/>
    <property type="evidence" value="ECO:0007669"/>
    <property type="project" value="UniProtKB-UniRule"/>
</dbReference>
<dbReference type="EMBL" id="MHMS01000023">
    <property type="protein sequence ID" value="OGZ31688.1"/>
    <property type="molecule type" value="Genomic_DNA"/>
</dbReference>
<dbReference type="CDD" id="cd00009">
    <property type="entry name" value="AAA"/>
    <property type="match status" value="1"/>
</dbReference>
<dbReference type="GO" id="GO:0005524">
    <property type="term" value="F:ATP binding"/>
    <property type="evidence" value="ECO:0007669"/>
    <property type="project" value="UniProtKB-UniRule"/>
</dbReference>
<sequence length="335" mass="37655">MLNDEPKEQQNDTSLDAVLRPNSWGNYIGQETIKKNLSILIRASREREEPVEHLLFYGPSGLGKTTLAYLVAKEMGVSMKITSGPAIERAGDLASILTNLMPGEILFIDEIHRLNKMIEEILYPAMENRQLDIIIGKGPGARSIQIDLPPFSLIAATTRISLLSSPLRARFSGGIFKLDYYIPEEIKKIILNSAKILKIPVDEDAALFLAERSRFTPRVANRLLKRARDYAQIHRYEKINLEVVQKTLELLQIDEHGLEEHDRKILESIVLKFNGGPVGVQTLAAAASEEIGTIEDVYEPYLLRLGFLEKTPRGRKATEKAFGLFGKKLPQQKLV</sequence>
<dbReference type="InterPro" id="IPR008824">
    <property type="entry name" value="RuvB-like_N"/>
</dbReference>
<dbReference type="InterPro" id="IPR008823">
    <property type="entry name" value="RuvB_wg_C"/>
</dbReference>
<feature type="binding site" evidence="9">
    <location>
        <position position="65"/>
    </location>
    <ligand>
        <name>ATP</name>
        <dbReference type="ChEBI" id="CHEBI:30616"/>
    </ligand>
</feature>
<evidence type="ECO:0000313" key="12">
    <source>
        <dbReference type="Proteomes" id="UP000176787"/>
    </source>
</evidence>
<feature type="binding site" evidence="9">
    <location>
        <position position="20"/>
    </location>
    <ligand>
        <name>ATP</name>
        <dbReference type="ChEBI" id="CHEBI:30616"/>
    </ligand>
</feature>
<feature type="region of interest" description="Small ATPAse domain (RuvB-S)" evidence="9">
    <location>
        <begin position="182"/>
        <end position="252"/>
    </location>
</feature>
<dbReference type="SMART" id="SM00382">
    <property type="entry name" value="AAA"/>
    <property type="match status" value="1"/>
</dbReference>
<dbReference type="AlphaFoldDB" id="A0A1G2F268"/>
<feature type="binding site" evidence="9">
    <location>
        <position position="61"/>
    </location>
    <ligand>
        <name>ATP</name>
        <dbReference type="ChEBI" id="CHEBI:30616"/>
    </ligand>
</feature>
<feature type="binding site" evidence="9">
    <location>
        <position position="310"/>
    </location>
    <ligand>
        <name>DNA</name>
        <dbReference type="ChEBI" id="CHEBI:16991"/>
    </ligand>
</feature>
<dbReference type="InterPro" id="IPR036390">
    <property type="entry name" value="WH_DNA-bd_sf"/>
</dbReference>
<keyword evidence="5 9" id="KW-0067">ATP-binding</keyword>
<comment type="caution">
    <text evidence="11">The sequence shown here is derived from an EMBL/GenBank/DDBJ whole genome shotgun (WGS) entry which is preliminary data.</text>
</comment>
<evidence type="ECO:0000256" key="8">
    <source>
        <dbReference type="ARBA" id="ARBA00023204"/>
    </source>
</evidence>
<feature type="binding site" evidence="9">
    <location>
        <position position="64"/>
    </location>
    <ligand>
        <name>ATP</name>
        <dbReference type="ChEBI" id="CHEBI:30616"/>
    </ligand>
</feature>
<dbReference type="GO" id="GO:0000400">
    <property type="term" value="F:four-way junction DNA binding"/>
    <property type="evidence" value="ECO:0007669"/>
    <property type="project" value="UniProtKB-UniRule"/>
</dbReference>
<dbReference type="PANTHER" id="PTHR42848">
    <property type="match status" value="1"/>
</dbReference>
<keyword evidence="4 9" id="KW-0378">Hydrolase</keyword>
<evidence type="ECO:0000256" key="6">
    <source>
        <dbReference type="ARBA" id="ARBA00023125"/>
    </source>
</evidence>
<dbReference type="GO" id="GO:0016887">
    <property type="term" value="F:ATP hydrolysis activity"/>
    <property type="evidence" value="ECO:0007669"/>
    <property type="project" value="RHEA"/>
</dbReference>
<name>A0A1G2F268_9BACT</name>
<evidence type="ECO:0000256" key="5">
    <source>
        <dbReference type="ARBA" id="ARBA00022840"/>
    </source>
</evidence>
<comment type="subcellular location">
    <subcellularLocation>
        <location evidence="9">Cytoplasm</location>
    </subcellularLocation>
</comment>
<protein>
    <recommendedName>
        <fullName evidence="9">Holliday junction branch migration complex subunit RuvB</fullName>
        <ecNumber evidence="9">3.6.4.-</ecNumber>
    </recommendedName>
</protein>
<evidence type="ECO:0000256" key="2">
    <source>
        <dbReference type="ARBA" id="ARBA00022741"/>
    </source>
</evidence>
<dbReference type="NCBIfam" id="TIGR00635">
    <property type="entry name" value="ruvB"/>
    <property type="match status" value="1"/>
</dbReference>
<keyword evidence="1 9" id="KW-0963">Cytoplasm</keyword>